<dbReference type="EMBL" id="SLUN01000035">
    <property type="protein sequence ID" value="TCL60872.1"/>
    <property type="molecule type" value="Genomic_DNA"/>
</dbReference>
<reference evidence="1 2" key="1">
    <citation type="submission" date="2019-03" db="EMBL/GenBank/DDBJ databases">
        <title>Genomic Encyclopedia of Type Strains, Phase IV (KMG-IV): sequencing the most valuable type-strain genomes for metagenomic binning, comparative biology and taxonomic classification.</title>
        <authorList>
            <person name="Goeker M."/>
        </authorList>
    </citation>
    <scope>NUCLEOTIDE SEQUENCE [LARGE SCALE GENOMIC DNA]</scope>
    <source>
        <strain evidence="1 2">LX-B</strain>
    </source>
</reference>
<protein>
    <recommendedName>
        <fullName evidence="3">N-acetylglutamate synthase</fullName>
    </recommendedName>
</protein>
<organism evidence="1 2">
    <name type="scientific">Hydrogenispora ethanolica</name>
    <dbReference type="NCBI Taxonomy" id="1082276"/>
    <lineage>
        <taxon>Bacteria</taxon>
        <taxon>Bacillati</taxon>
        <taxon>Bacillota</taxon>
        <taxon>Hydrogenispora</taxon>
    </lineage>
</organism>
<gene>
    <name evidence="1" type="ORF">EDC14_103531</name>
</gene>
<accession>A0A4R1R6C7</accession>
<sequence length="129" mass="13970">MLPMGKPVSLDGIQMCVVETAEGGEVNSETIFRFVQNGAVVSAQYAGGKVKLGYLVGTMTEEGLHFRYAQVDTEGRLDGGYSTCEISRLPDGRIRLLEHFQWASREGMGTNVFEEIAVQPASAAIEKPA</sequence>
<proteinExistence type="predicted"/>
<evidence type="ECO:0000313" key="2">
    <source>
        <dbReference type="Proteomes" id="UP000295008"/>
    </source>
</evidence>
<dbReference type="InterPro" id="IPR058595">
    <property type="entry name" value="Avidin-like"/>
</dbReference>
<dbReference type="AlphaFoldDB" id="A0A4R1R6C7"/>
<evidence type="ECO:0008006" key="3">
    <source>
        <dbReference type="Google" id="ProtNLM"/>
    </source>
</evidence>
<dbReference type="Proteomes" id="UP000295008">
    <property type="component" value="Unassembled WGS sequence"/>
</dbReference>
<name>A0A4R1R6C7_HYDET</name>
<keyword evidence="2" id="KW-1185">Reference proteome</keyword>
<evidence type="ECO:0000313" key="1">
    <source>
        <dbReference type="EMBL" id="TCL60872.1"/>
    </source>
</evidence>
<dbReference type="Pfam" id="PF26421">
    <property type="entry name" value="Avidin_like"/>
    <property type="match status" value="1"/>
</dbReference>
<comment type="caution">
    <text evidence="1">The sequence shown here is derived from an EMBL/GenBank/DDBJ whole genome shotgun (WGS) entry which is preliminary data.</text>
</comment>